<dbReference type="RefSeq" id="WP_106724149.1">
    <property type="nucleotide sequence ID" value="NZ_PXYL01000005.1"/>
</dbReference>
<organism evidence="3 4">
    <name type="scientific">Pseudaminobacter soli</name>
    <name type="common">ex Li et al. 2025</name>
    <dbReference type="NCBI Taxonomy" id="1295366"/>
    <lineage>
        <taxon>Bacteria</taxon>
        <taxon>Pseudomonadati</taxon>
        <taxon>Pseudomonadota</taxon>
        <taxon>Alphaproteobacteria</taxon>
        <taxon>Hyphomicrobiales</taxon>
        <taxon>Phyllobacteriaceae</taxon>
        <taxon>Pseudaminobacter</taxon>
    </lineage>
</organism>
<name>A0A2P7SDY1_9HYPH</name>
<dbReference type="AlphaFoldDB" id="A0A2P7SDY1"/>
<reference evidence="3 4" key="1">
    <citation type="submission" date="2018-03" db="EMBL/GenBank/DDBJ databases">
        <title>The draft genome of Mesorhizobium soli JCM 19897.</title>
        <authorList>
            <person name="Li L."/>
            <person name="Liu L."/>
            <person name="Liang L."/>
            <person name="Wang T."/>
            <person name="Zhang X."/>
        </authorList>
    </citation>
    <scope>NUCLEOTIDE SEQUENCE [LARGE SCALE GENOMIC DNA]</scope>
    <source>
        <strain evidence="3 4">JCM 19897</strain>
    </source>
</reference>
<protein>
    <recommendedName>
        <fullName evidence="5">Flagellar protein</fullName>
    </recommendedName>
</protein>
<comment type="caution">
    <text evidence="3">The sequence shown here is derived from an EMBL/GenBank/DDBJ whole genome shotgun (WGS) entry which is preliminary data.</text>
</comment>
<keyword evidence="1" id="KW-0175">Coiled coil</keyword>
<evidence type="ECO:0008006" key="5">
    <source>
        <dbReference type="Google" id="ProtNLM"/>
    </source>
</evidence>
<evidence type="ECO:0000313" key="4">
    <source>
        <dbReference type="Proteomes" id="UP000240653"/>
    </source>
</evidence>
<feature type="transmembrane region" description="Helical" evidence="2">
    <location>
        <begin position="57"/>
        <end position="78"/>
    </location>
</feature>
<keyword evidence="2" id="KW-0812">Transmembrane</keyword>
<feature type="coiled-coil region" evidence="1">
    <location>
        <begin position="3"/>
        <end position="30"/>
    </location>
</feature>
<proteinExistence type="predicted"/>
<keyword evidence="2" id="KW-0472">Membrane</keyword>
<accession>A0A2P7SDY1</accession>
<dbReference type="EMBL" id="PXYL01000005">
    <property type="protein sequence ID" value="PSJ60683.1"/>
    <property type="molecule type" value="Genomic_DNA"/>
</dbReference>
<keyword evidence="4" id="KW-1185">Reference proteome</keyword>
<evidence type="ECO:0000313" key="3">
    <source>
        <dbReference type="EMBL" id="PSJ60683.1"/>
    </source>
</evidence>
<gene>
    <name evidence="3" type="ORF">C7I85_11595</name>
</gene>
<evidence type="ECO:0000256" key="2">
    <source>
        <dbReference type="SAM" id="Phobius"/>
    </source>
</evidence>
<dbReference type="Proteomes" id="UP000240653">
    <property type="component" value="Unassembled WGS sequence"/>
</dbReference>
<evidence type="ECO:0000256" key="1">
    <source>
        <dbReference type="SAM" id="Coils"/>
    </source>
</evidence>
<sequence>MQLSQIEQTLQQMLEKEQEVEMQARQERRKRFRVLRLLERWGVGSEGARKADRRGDLIIAGMGITLGLVCALFPWYIFFNPDKFGVQALKFGGDGHGGRRPVASISHRLAGNDFPSDDIAALDKIDFFPTGTLPDKDERVAVPNQPFPVVEMPYRMVHAVNGRALIEDEAGLWVVQPGALLPDNSRVASIQQRAGKWIMVTSADKVVELSR</sequence>
<dbReference type="OrthoDB" id="7926359at2"/>
<keyword evidence="2" id="KW-1133">Transmembrane helix</keyword>